<accession>A0A5P2C6R5</accession>
<reference evidence="2 3" key="1">
    <citation type="submission" date="2018-05" db="EMBL/GenBank/DDBJ databases">
        <title>Streptomyces venezuelae.</title>
        <authorList>
            <person name="Kim W."/>
            <person name="Lee N."/>
            <person name="Cho B.-K."/>
        </authorList>
    </citation>
    <scope>NUCLEOTIDE SEQUENCE [LARGE SCALE GENOMIC DNA]</scope>
    <source>
        <strain evidence="2 3">ATCC 14584</strain>
    </source>
</reference>
<evidence type="ECO:0000313" key="2">
    <source>
        <dbReference type="EMBL" id="QES36981.1"/>
    </source>
</evidence>
<dbReference type="EMBL" id="CP029192">
    <property type="protein sequence ID" value="QES36981.1"/>
    <property type="molecule type" value="Genomic_DNA"/>
</dbReference>
<keyword evidence="1" id="KW-0812">Transmembrane</keyword>
<dbReference type="OrthoDB" id="3873700at2"/>
<protein>
    <recommendedName>
        <fullName evidence="4">DUF3592 domain-containing protein</fullName>
    </recommendedName>
</protein>
<evidence type="ECO:0008006" key="4">
    <source>
        <dbReference type="Google" id="ProtNLM"/>
    </source>
</evidence>
<dbReference type="Proteomes" id="UP000322927">
    <property type="component" value="Chromosome"/>
</dbReference>
<dbReference type="AlphaFoldDB" id="A0A5P2C6R5"/>
<proteinExistence type="predicted"/>
<keyword evidence="1" id="KW-0472">Membrane</keyword>
<keyword evidence="1" id="KW-1133">Transmembrane helix</keyword>
<evidence type="ECO:0000256" key="1">
    <source>
        <dbReference type="SAM" id="Phobius"/>
    </source>
</evidence>
<feature type="transmembrane region" description="Helical" evidence="1">
    <location>
        <begin position="107"/>
        <end position="126"/>
    </location>
</feature>
<name>A0A5P2C6R5_STRVZ</name>
<gene>
    <name evidence="2" type="ORF">DEJ48_29465</name>
</gene>
<organism evidence="2 3">
    <name type="scientific">Streptomyces venezuelae</name>
    <dbReference type="NCBI Taxonomy" id="54571"/>
    <lineage>
        <taxon>Bacteria</taxon>
        <taxon>Bacillati</taxon>
        <taxon>Actinomycetota</taxon>
        <taxon>Actinomycetes</taxon>
        <taxon>Kitasatosporales</taxon>
        <taxon>Streptomycetaceae</taxon>
        <taxon>Streptomyces</taxon>
    </lineage>
</organism>
<sequence length="127" mass="12803">MVVLAAFTVLGGLVAALAGAYGLRRTRRISAGGAVTQALVKAALPGAERPTLQFETGDGRVVEVVSPVPPSRRAPLAAGDRVGIAYDVEDPRETVLIGGERTGLDRAFVGAGVALMVLGAVLAVAVG</sequence>
<evidence type="ECO:0000313" key="3">
    <source>
        <dbReference type="Proteomes" id="UP000322927"/>
    </source>
</evidence>